<dbReference type="InterPro" id="IPR013320">
    <property type="entry name" value="ConA-like_dom_sf"/>
</dbReference>
<reference evidence="9" key="2">
    <citation type="journal article" date="2020" name="Int. Dairy J.">
        <title>Lactic acid bacterial diversity in Brie cheese focusing on salt concentration and pH of isolation medium and characterisation of halophilic and alkaliphilic lactic acid bacterial isolates.</title>
        <authorList>
            <person name="Unno R."/>
            <person name="Matsutani M."/>
            <person name="Suzuki T."/>
            <person name="Kodama K."/>
            <person name="Matsushita H."/>
            <person name="Yamasato K."/>
            <person name="Koizumi Y."/>
            <person name="Ishikawa M."/>
        </authorList>
    </citation>
    <scope>NUCLEOTIDE SEQUENCE</scope>
    <source>
        <strain evidence="9">7C1</strain>
        <strain evidence="8">8C4</strain>
    </source>
</reference>
<evidence type="ECO:0000256" key="3">
    <source>
        <dbReference type="ARBA" id="ARBA00022801"/>
    </source>
</evidence>
<protein>
    <recommendedName>
        <fullName evidence="2">beta-fructofuranosidase</fullName>
        <ecNumber evidence="2">3.2.1.26</ecNumber>
    </recommendedName>
</protein>
<evidence type="ECO:0000256" key="1">
    <source>
        <dbReference type="ARBA" id="ARBA00009902"/>
    </source>
</evidence>
<accession>A0AAN4RLL5</accession>
<dbReference type="GO" id="GO:0004564">
    <property type="term" value="F:beta-fructofuranosidase activity"/>
    <property type="evidence" value="ECO:0007669"/>
    <property type="project" value="UniProtKB-EC"/>
</dbReference>
<comment type="caution">
    <text evidence="9">The sequence shown here is derived from an EMBL/GenBank/DDBJ whole genome shotgun (WGS) entry which is preliminary data.</text>
</comment>
<keyword evidence="3 5" id="KW-0378">Hydrolase</keyword>
<dbReference type="PANTHER" id="PTHR43101:SF1">
    <property type="entry name" value="BETA-FRUCTOSIDASE"/>
    <property type="match status" value="1"/>
</dbReference>
<dbReference type="Gene3D" id="2.60.120.560">
    <property type="entry name" value="Exo-inulinase, domain 1"/>
    <property type="match status" value="1"/>
</dbReference>
<evidence type="ECO:0000313" key="10">
    <source>
        <dbReference type="Proteomes" id="UP000886597"/>
    </source>
</evidence>
<keyword evidence="11" id="KW-1185">Reference proteome</keyword>
<dbReference type="EC" id="3.2.1.26" evidence="2"/>
<dbReference type="EMBL" id="BKBQ01000011">
    <property type="protein sequence ID" value="GEQ54060.1"/>
    <property type="molecule type" value="Genomic_DNA"/>
</dbReference>
<dbReference type="Pfam" id="PF00251">
    <property type="entry name" value="Glyco_hydro_32N"/>
    <property type="match status" value="1"/>
</dbReference>
<feature type="domain" description="Glycosyl hydrolase family 32 N-terminal" evidence="6">
    <location>
        <begin position="27"/>
        <end position="333"/>
    </location>
</feature>
<dbReference type="Pfam" id="PF08244">
    <property type="entry name" value="Glyco_hydro_32C"/>
    <property type="match status" value="1"/>
</dbReference>
<dbReference type="InterPro" id="IPR013148">
    <property type="entry name" value="Glyco_hydro_32_N"/>
</dbReference>
<dbReference type="AlphaFoldDB" id="A0AAN4RLL5"/>
<evidence type="ECO:0000256" key="5">
    <source>
        <dbReference type="RuleBase" id="RU362110"/>
    </source>
</evidence>
<dbReference type="InterPro" id="IPR023296">
    <property type="entry name" value="Glyco_hydro_beta-prop_sf"/>
</dbReference>
<comment type="similarity">
    <text evidence="1 5">Belongs to the glycosyl hydrolase 32 family.</text>
</comment>
<evidence type="ECO:0000259" key="6">
    <source>
        <dbReference type="Pfam" id="PF00251"/>
    </source>
</evidence>
<evidence type="ECO:0000313" key="9">
    <source>
        <dbReference type="EMBL" id="GEQ54060.1"/>
    </source>
</evidence>
<dbReference type="InterPro" id="IPR018053">
    <property type="entry name" value="Glyco_hydro_32_AS"/>
</dbReference>
<dbReference type="InterPro" id="IPR013189">
    <property type="entry name" value="Glyco_hydro_32_C"/>
</dbReference>
<gene>
    <name evidence="9" type="primary">sacA_1</name>
    <name evidence="8" type="ORF">TK11N_08340</name>
    <name evidence="9" type="ORF">TK2N_09040</name>
</gene>
<proteinExistence type="inferred from homology"/>
<name>A0AAN4RLL5_9ENTE</name>
<evidence type="ECO:0000313" key="11">
    <source>
        <dbReference type="Proteomes" id="UP000886607"/>
    </source>
</evidence>
<feature type="domain" description="Glycosyl hydrolase family 32 C-terminal" evidence="7">
    <location>
        <begin position="365"/>
        <end position="481"/>
    </location>
</feature>
<dbReference type="Proteomes" id="UP000886607">
    <property type="component" value="Unassembled WGS sequence"/>
</dbReference>
<keyword evidence="4 5" id="KW-0326">Glycosidase</keyword>
<reference evidence="9" key="1">
    <citation type="submission" date="2019-08" db="EMBL/GenBank/DDBJ databases">
        <authorList>
            <person name="Ishikawa M."/>
            <person name="Suzuki T."/>
            <person name="Matsutani M."/>
        </authorList>
    </citation>
    <scope>NUCLEOTIDE SEQUENCE</scope>
    <source>
        <strain evidence="9">7C1</strain>
        <strain evidence="8">8C4</strain>
    </source>
</reference>
<dbReference type="CDD" id="cd08996">
    <property type="entry name" value="GH32_FFase"/>
    <property type="match status" value="1"/>
</dbReference>
<dbReference type="SMART" id="SM00640">
    <property type="entry name" value="Glyco_32"/>
    <property type="match status" value="1"/>
</dbReference>
<dbReference type="PANTHER" id="PTHR43101">
    <property type="entry name" value="BETA-FRUCTOSIDASE"/>
    <property type="match status" value="1"/>
</dbReference>
<dbReference type="SUPFAM" id="SSF75005">
    <property type="entry name" value="Arabinanase/levansucrase/invertase"/>
    <property type="match status" value="1"/>
</dbReference>
<dbReference type="GO" id="GO:0005975">
    <property type="term" value="P:carbohydrate metabolic process"/>
    <property type="evidence" value="ECO:0007669"/>
    <property type="project" value="InterPro"/>
</dbReference>
<dbReference type="InterPro" id="IPR051214">
    <property type="entry name" value="GH32_Enzymes"/>
</dbReference>
<evidence type="ECO:0000256" key="2">
    <source>
        <dbReference type="ARBA" id="ARBA00012758"/>
    </source>
</evidence>
<dbReference type="RefSeq" id="WP_202583694.1">
    <property type="nucleotide sequence ID" value="NZ_BKBO01000010.1"/>
</dbReference>
<dbReference type="Gene3D" id="2.115.10.20">
    <property type="entry name" value="Glycosyl hydrolase domain, family 43"/>
    <property type="match status" value="1"/>
</dbReference>
<dbReference type="EMBL" id="BKBO01000010">
    <property type="protein sequence ID" value="GEQ48982.1"/>
    <property type="molecule type" value="Genomic_DNA"/>
</dbReference>
<dbReference type="InterPro" id="IPR001362">
    <property type="entry name" value="Glyco_hydro_32"/>
</dbReference>
<sequence>MYSIEKANQFIQDNKQAVNQQFYPNYHFAPPIGWVNDPNGVTIFNNELHLFYQHYPYEAEHGRMHWGHAKSRDGLHWEQLPVALAPDQTYDQGGVFSGSAIEKDGKLYVMYTGHLPDATDNTKTRQNQNIAVSEDGFTFKKYEGNPVLAEKDVPIGSSIIDFRDPKIFEREGIYYCVIGSKTVDDKGQVLLYCSNDLLTWNYVSVIFPYNHYLGSMVECPDLLLFEDKAVFILSAMDYVDEAGKTHSHISWLIEGEMDWEKFEFQQTSIKEMDKGLDFYAPQTVKLVEGGYLAIAWMQNWQANRPTYELGHKWFGQMTLPRVIDYKKGQLQQKVPLEIIDLIDIKEEKDNVGVTNEEISIEEINYVAFKIAANEVKPFELFFTNEKNEFVQLRYLSEKQELICSRENTAYQMKDEAGKPLDESNGVSIDPSKELFVQIFLDRSSIEVFINEEESITNTFYVQSALTTLQVEAEHTFTLENVKLGKI</sequence>
<evidence type="ECO:0000313" key="8">
    <source>
        <dbReference type="EMBL" id="GEQ48982.1"/>
    </source>
</evidence>
<dbReference type="SUPFAM" id="SSF49899">
    <property type="entry name" value="Concanavalin A-like lectins/glucanases"/>
    <property type="match status" value="1"/>
</dbReference>
<evidence type="ECO:0000259" key="7">
    <source>
        <dbReference type="Pfam" id="PF08244"/>
    </source>
</evidence>
<organism evidence="9 10">
    <name type="scientific">Tetragenococcus koreensis</name>
    <dbReference type="NCBI Taxonomy" id="290335"/>
    <lineage>
        <taxon>Bacteria</taxon>
        <taxon>Bacillati</taxon>
        <taxon>Bacillota</taxon>
        <taxon>Bacilli</taxon>
        <taxon>Lactobacillales</taxon>
        <taxon>Enterococcaceae</taxon>
        <taxon>Tetragenococcus</taxon>
    </lineage>
</organism>
<dbReference type="Proteomes" id="UP000886597">
    <property type="component" value="Unassembled WGS sequence"/>
</dbReference>
<dbReference type="PROSITE" id="PS00609">
    <property type="entry name" value="GLYCOSYL_HYDROL_F32"/>
    <property type="match status" value="1"/>
</dbReference>
<evidence type="ECO:0000256" key="4">
    <source>
        <dbReference type="ARBA" id="ARBA00023295"/>
    </source>
</evidence>